<feature type="domain" description="Major facilitator superfamily (MFS) profile" evidence="10">
    <location>
        <begin position="40"/>
        <end position="523"/>
    </location>
</feature>
<comment type="caution">
    <text evidence="11">The sequence shown here is derived from an EMBL/GenBank/DDBJ whole genome shotgun (WGS) entry which is preliminary data.</text>
</comment>
<evidence type="ECO:0000259" key="10">
    <source>
        <dbReference type="PROSITE" id="PS50850"/>
    </source>
</evidence>
<dbReference type="NCBIfam" id="TIGR00711">
    <property type="entry name" value="efflux_EmrB"/>
    <property type="match status" value="1"/>
</dbReference>
<dbReference type="SUPFAM" id="SSF103473">
    <property type="entry name" value="MFS general substrate transporter"/>
    <property type="match status" value="1"/>
</dbReference>
<dbReference type="RefSeq" id="WP_199181596.1">
    <property type="nucleotide sequence ID" value="NZ_JAVDSJ010000002.1"/>
</dbReference>
<feature type="region of interest" description="Disordered" evidence="8">
    <location>
        <begin position="1"/>
        <end position="25"/>
    </location>
</feature>
<feature type="transmembrane region" description="Helical" evidence="9">
    <location>
        <begin position="326"/>
        <end position="349"/>
    </location>
</feature>
<evidence type="ECO:0000313" key="11">
    <source>
        <dbReference type="EMBL" id="MDR6583829.1"/>
    </source>
</evidence>
<accession>A0ABU1PDI5</accession>
<feature type="compositionally biased region" description="Low complexity" evidence="8">
    <location>
        <begin position="1"/>
        <end position="12"/>
    </location>
</feature>
<dbReference type="Gene3D" id="1.20.1720.10">
    <property type="entry name" value="Multidrug resistance protein D"/>
    <property type="match status" value="1"/>
</dbReference>
<keyword evidence="3" id="KW-0813">Transport</keyword>
<dbReference type="InterPro" id="IPR036259">
    <property type="entry name" value="MFS_trans_sf"/>
</dbReference>
<proteinExistence type="inferred from homology"/>
<protein>
    <submittedName>
        <fullName evidence="11">DHA2 family multidrug resistance protein</fullName>
    </submittedName>
</protein>
<sequence>MSSTLSADAGSPPASPPTPPPTAQPALFEAPLSGAQLVGAGILLAAANFIAVLDTTIANVSVSTIAGALGASTSQGTYVITSYAVAEAITVPLTGWLANRFGTVRVFILSMVMFGLFSALCGLANSLGMLIAFRVMQGLAGGPLMPLSQTLLLRIFPKEKAPAAVGLWAMTTLVAPIAGPILGGVLCDQYSWPYIFWINVPVALICGYIGWRMLKRFETRTFKLPIDRVGLILMVVWVAALQLMLDEGKEKDWFASTEIVLLAVTAVVFFIAFLIWELTERNPIVDLRVFRHRGFTASVTTICLAFGAFFGSVVLTPLWLQGYMGYTATWSGCISALTGILAVMTAPMVAKMSTTIDARKLVCIGVTWLGFITFLRAFNTTDMSFFQIGWPLFLQGIGLPLFFVPLTGLALSSVNEEETASAAGLMSFCRTMAGAIATSIVNTSWENDATFFHAELSGLVDRGGEAVNSMVAAGMSPDQATASLAQTVQNQAVMLATNHIFMMAAVSFSLAALAVWLAPKPSRVADTSSAH</sequence>
<evidence type="ECO:0000256" key="1">
    <source>
        <dbReference type="ARBA" id="ARBA00004651"/>
    </source>
</evidence>
<evidence type="ECO:0000256" key="3">
    <source>
        <dbReference type="ARBA" id="ARBA00022448"/>
    </source>
</evidence>
<gene>
    <name evidence="11" type="ORF">J2W50_002027</name>
</gene>
<dbReference type="PANTHER" id="PTHR42718:SF9">
    <property type="entry name" value="MAJOR FACILITATOR SUPERFAMILY MULTIDRUG TRANSPORTER MFSC"/>
    <property type="match status" value="1"/>
</dbReference>
<dbReference type="Pfam" id="PF07690">
    <property type="entry name" value="MFS_1"/>
    <property type="match status" value="1"/>
</dbReference>
<dbReference type="CDD" id="cd17503">
    <property type="entry name" value="MFS_LmrB_MDR_like"/>
    <property type="match status" value="1"/>
</dbReference>
<evidence type="ECO:0000256" key="6">
    <source>
        <dbReference type="ARBA" id="ARBA00022989"/>
    </source>
</evidence>
<feature type="transmembrane region" description="Helical" evidence="9">
    <location>
        <begin position="257"/>
        <end position="276"/>
    </location>
</feature>
<name>A0ABU1PDI5_9BURK</name>
<evidence type="ECO:0000256" key="9">
    <source>
        <dbReference type="SAM" id="Phobius"/>
    </source>
</evidence>
<keyword evidence="5 9" id="KW-0812">Transmembrane</keyword>
<feature type="transmembrane region" description="Helical" evidence="9">
    <location>
        <begin position="194"/>
        <end position="214"/>
    </location>
</feature>
<feature type="transmembrane region" description="Helical" evidence="9">
    <location>
        <begin position="163"/>
        <end position="182"/>
    </location>
</feature>
<dbReference type="Proteomes" id="UP001260715">
    <property type="component" value="Unassembled WGS sequence"/>
</dbReference>
<dbReference type="EMBL" id="JAVDSJ010000002">
    <property type="protein sequence ID" value="MDR6583829.1"/>
    <property type="molecule type" value="Genomic_DNA"/>
</dbReference>
<feature type="transmembrane region" description="Helical" evidence="9">
    <location>
        <begin position="106"/>
        <end position="133"/>
    </location>
</feature>
<dbReference type="InterPro" id="IPR011701">
    <property type="entry name" value="MFS"/>
</dbReference>
<evidence type="ECO:0000313" key="12">
    <source>
        <dbReference type="Proteomes" id="UP001260715"/>
    </source>
</evidence>
<keyword evidence="7 9" id="KW-0472">Membrane</keyword>
<feature type="compositionally biased region" description="Pro residues" evidence="8">
    <location>
        <begin position="13"/>
        <end position="23"/>
    </location>
</feature>
<evidence type="ECO:0000256" key="8">
    <source>
        <dbReference type="SAM" id="MobiDB-lite"/>
    </source>
</evidence>
<organism evidence="11 12">
    <name type="scientific">Herbaspirillum frisingense</name>
    <dbReference type="NCBI Taxonomy" id="92645"/>
    <lineage>
        <taxon>Bacteria</taxon>
        <taxon>Pseudomonadati</taxon>
        <taxon>Pseudomonadota</taxon>
        <taxon>Betaproteobacteria</taxon>
        <taxon>Burkholderiales</taxon>
        <taxon>Oxalobacteraceae</taxon>
        <taxon>Herbaspirillum</taxon>
    </lineage>
</organism>
<evidence type="ECO:0000256" key="5">
    <source>
        <dbReference type="ARBA" id="ARBA00022692"/>
    </source>
</evidence>
<evidence type="ECO:0000256" key="4">
    <source>
        <dbReference type="ARBA" id="ARBA00022475"/>
    </source>
</evidence>
<reference evidence="11 12" key="1">
    <citation type="submission" date="2023-07" db="EMBL/GenBank/DDBJ databases">
        <title>Sorghum-associated microbial communities from plants grown in Nebraska, USA.</title>
        <authorList>
            <person name="Schachtman D."/>
        </authorList>
    </citation>
    <scope>NUCLEOTIDE SEQUENCE [LARGE SCALE GENOMIC DNA]</scope>
    <source>
        <strain evidence="11 12">596</strain>
    </source>
</reference>
<dbReference type="PROSITE" id="PS50850">
    <property type="entry name" value="MFS"/>
    <property type="match status" value="1"/>
</dbReference>
<feature type="transmembrane region" description="Helical" evidence="9">
    <location>
        <begin position="226"/>
        <end position="245"/>
    </location>
</feature>
<feature type="transmembrane region" description="Helical" evidence="9">
    <location>
        <begin position="361"/>
        <end position="378"/>
    </location>
</feature>
<dbReference type="InterPro" id="IPR020846">
    <property type="entry name" value="MFS_dom"/>
</dbReference>
<dbReference type="PRINTS" id="PR01036">
    <property type="entry name" value="TCRTETB"/>
</dbReference>
<comment type="similarity">
    <text evidence="2">Belongs to the major facilitator superfamily. EmrB family.</text>
</comment>
<dbReference type="Gene3D" id="1.20.1250.20">
    <property type="entry name" value="MFS general substrate transporter like domains"/>
    <property type="match status" value="1"/>
</dbReference>
<dbReference type="PANTHER" id="PTHR42718">
    <property type="entry name" value="MAJOR FACILITATOR SUPERFAMILY MULTIDRUG TRANSPORTER MFSC"/>
    <property type="match status" value="1"/>
</dbReference>
<evidence type="ECO:0000256" key="2">
    <source>
        <dbReference type="ARBA" id="ARBA00008537"/>
    </source>
</evidence>
<dbReference type="InterPro" id="IPR004638">
    <property type="entry name" value="EmrB-like"/>
</dbReference>
<keyword evidence="4" id="KW-1003">Cell membrane</keyword>
<feature type="transmembrane region" description="Helical" evidence="9">
    <location>
        <begin position="297"/>
        <end position="320"/>
    </location>
</feature>
<comment type="subcellular location">
    <subcellularLocation>
        <location evidence="1">Cell membrane</location>
        <topology evidence="1">Multi-pass membrane protein</topology>
    </subcellularLocation>
</comment>
<evidence type="ECO:0000256" key="7">
    <source>
        <dbReference type="ARBA" id="ARBA00023136"/>
    </source>
</evidence>
<feature type="transmembrane region" description="Helical" evidence="9">
    <location>
        <begin position="500"/>
        <end position="518"/>
    </location>
</feature>
<feature type="transmembrane region" description="Helical" evidence="9">
    <location>
        <begin position="390"/>
        <end position="411"/>
    </location>
</feature>
<keyword evidence="12" id="KW-1185">Reference proteome</keyword>
<keyword evidence="6 9" id="KW-1133">Transmembrane helix</keyword>